<feature type="compositionally biased region" description="Polar residues" evidence="1">
    <location>
        <begin position="122"/>
        <end position="132"/>
    </location>
</feature>
<feature type="compositionally biased region" description="Basic and acidic residues" evidence="1">
    <location>
        <begin position="305"/>
        <end position="317"/>
    </location>
</feature>
<organism evidence="2 3">
    <name type="scientific">Actinia tenebrosa</name>
    <name type="common">Australian red waratah sea anemone</name>
    <dbReference type="NCBI Taxonomy" id="6105"/>
    <lineage>
        <taxon>Eukaryota</taxon>
        <taxon>Metazoa</taxon>
        <taxon>Cnidaria</taxon>
        <taxon>Anthozoa</taxon>
        <taxon>Hexacorallia</taxon>
        <taxon>Actiniaria</taxon>
        <taxon>Actiniidae</taxon>
        <taxon>Actinia</taxon>
    </lineage>
</organism>
<dbReference type="OrthoDB" id="10591427at2759"/>
<keyword evidence="2" id="KW-1185">Reference proteome</keyword>
<feature type="compositionally biased region" description="Basic and acidic residues" evidence="1">
    <location>
        <begin position="206"/>
        <end position="233"/>
    </location>
</feature>
<evidence type="ECO:0000256" key="1">
    <source>
        <dbReference type="SAM" id="MobiDB-lite"/>
    </source>
</evidence>
<feature type="compositionally biased region" description="Basic and acidic residues" evidence="1">
    <location>
        <begin position="189"/>
        <end position="198"/>
    </location>
</feature>
<accession>A0A6P8J6K1</accession>
<feature type="compositionally biased region" description="Basic and acidic residues" evidence="1">
    <location>
        <begin position="99"/>
        <end position="110"/>
    </location>
</feature>
<reference evidence="3" key="1">
    <citation type="submission" date="2025-08" db="UniProtKB">
        <authorList>
            <consortium name="RefSeq"/>
        </authorList>
    </citation>
    <scope>IDENTIFICATION</scope>
    <source>
        <tissue evidence="3">Tentacle</tissue>
    </source>
</reference>
<name>A0A6P8J6K1_ACTTE</name>
<dbReference type="AlphaFoldDB" id="A0A6P8J6K1"/>
<feature type="compositionally biased region" description="Polar residues" evidence="1">
    <location>
        <begin position="353"/>
        <end position="362"/>
    </location>
</feature>
<feature type="compositionally biased region" description="Basic and acidic residues" evidence="1">
    <location>
        <begin position="263"/>
        <end position="297"/>
    </location>
</feature>
<gene>
    <name evidence="3" type="primary">LOC116309003</name>
</gene>
<evidence type="ECO:0000313" key="2">
    <source>
        <dbReference type="Proteomes" id="UP000515163"/>
    </source>
</evidence>
<feature type="region of interest" description="Disordered" evidence="1">
    <location>
        <begin position="171"/>
        <end position="328"/>
    </location>
</feature>
<evidence type="ECO:0000313" key="3">
    <source>
        <dbReference type="RefSeq" id="XP_031575389.1"/>
    </source>
</evidence>
<dbReference type="KEGG" id="aten:116309003"/>
<feature type="region of interest" description="Disordered" evidence="1">
    <location>
        <begin position="94"/>
        <end position="141"/>
    </location>
</feature>
<proteinExistence type="predicted"/>
<dbReference type="RefSeq" id="XP_031575389.1">
    <property type="nucleotide sequence ID" value="XM_031719529.1"/>
</dbReference>
<dbReference type="InParanoid" id="A0A6P8J6K1"/>
<feature type="region of interest" description="Disordered" evidence="1">
    <location>
        <begin position="342"/>
        <end position="362"/>
    </location>
</feature>
<feature type="compositionally biased region" description="Polar residues" evidence="1">
    <location>
        <begin position="171"/>
        <end position="185"/>
    </location>
</feature>
<dbReference type="Proteomes" id="UP000515163">
    <property type="component" value="Unplaced"/>
</dbReference>
<sequence length="362" mass="40886">MRGKQAHSEADGLFMKANRKHQILLNFELKRISVEQKMRERYFAFEKSLIISHREKIISRQKSLGIYRPQTTPDKKRPRDSFFITAVAMETKARMKLPPVERKDTRDGATKGKRKPTKTKLESNSKSFTNVGQERHKEDESLPVLKQTFAIQARKDSSSLRASTMKNLAVSTSLDKNPGESQHFVSNGKAERQTREGQGEEIPDGSIEKAWIENKRTENDLKDQANGEKKVEDIGIISEPQTGSNVEQIEVKQGDVATKKKKESNEEHLLKDTTKDAEFPEKEVDAGENISENKEQNSAKSKTFKQSDEDSLHETQRRSKSVLSGVMDERRTKVIDVNLRAQSAGVQGRGTKIESSSNGCAK</sequence>
<protein>
    <submittedName>
        <fullName evidence="3">Uncharacterized protein LOC116309003</fullName>
    </submittedName>
</protein>
<dbReference type="GeneID" id="116309003"/>